<evidence type="ECO:0000313" key="3">
    <source>
        <dbReference type="EMBL" id="MBD1386579.1"/>
    </source>
</evidence>
<evidence type="ECO:0000256" key="1">
    <source>
        <dbReference type="SAM" id="SignalP"/>
    </source>
</evidence>
<dbReference type="Proteomes" id="UP000618754">
    <property type="component" value="Unassembled WGS sequence"/>
</dbReference>
<protein>
    <submittedName>
        <fullName evidence="3">DUF5018 domain-containing protein</fullName>
    </submittedName>
</protein>
<reference evidence="3 4" key="1">
    <citation type="submission" date="2020-09" db="EMBL/GenBank/DDBJ databases">
        <title>Novel species of Mucilaginibacter isolated from a glacier on the Tibetan Plateau.</title>
        <authorList>
            <person name="Liu Q."/>
            <person name="Xin Y.-H."/>
        </authorList>
    </citation>
    <scope>NUCLEOTIDE SEQUENCE [LARGE SCALE GENOMIC DNA]</scope>
    <source>
        <strain evidence="3 4">CGMCC 1.13878</strain>
    </source>
</reference>
<sequence>MKKLFNSILTIACMFLIGACAKIDPQFALKSDSKTLTSLQVNFADGTGGFHPTTPEPYGSNITVEIPWYYPEGSYKETSLDSLFVTGTIPNSSIMMPSFGLTNLSSPKSYTLKAQNGETQVYKITAVRKKSNKAEIVSFKLKEADINGVVVNNKVFIPYTDVNLSNQTAIVELSYYAKISPDPSAAHDYSKPVKYTVTADDGTTKEFSVELGTPVKLAKGFSAVKKLWSKSSGDLGFEDYRQLSIAISGDYFVLPNSNEWVGGSSIKYYNRKTGATAGNLNVTGVNGIYAVANDSKGKIVGINNLYAGNNVCLYVWDNVNAAPKLLARTTDWSTVAGAFYGRKVAVYGDLSANAIIMATTDGKNVGGANNVLKWTVQGGQIISQDPEVITYSKTYDYVAKAVPTGALPTSDFYFVSNSPAFMNYVNGVSESIQYSFNSSFINNPRGNIGGAAYFEFNNAKYFAVDDASAYSSAMHIFDVTDPAKISTSTSSGDYAAFHVFDGSADYIASPSPNWNVTGDIAIGNVSADGYTMTVYFLVTNGGVVAYELSCIDPNGF</sequence>
<accession>A0ABR7X7N9</accession>
<feature type="signal peptide" evidence="1">
    <location>
        <begin position="1"/>
        <end position="21"/>
    </location>
</feature>
<evidence type="ECO:0000313" key="4">
    <source>
        <dbReference type="Proteomes" id="UP000618754"/>
    </source>
</evidence>
<keyword evidence="4" id="KW-1185">Reference proteome</keyword>
<feature type="chain" id="PRO_5046264954" evidence="1">
    <location>
        <begin position="22"/>
        <end position="556"/>
    </location>
</feature>
<feature type="domain" description="DUF5018" evidence="2">
    <location>
        <begin position="18"/>
        <end position="350"/>
    </location>
</feature>
<evidence type="ECO:0000259" key="2">
    <source>
        <dbReference type="Pfam" id="PF16410"/>
    </source>
</evidence>
<dbReference type="RefSeq" id="WP_191176422.1">
    <property type="nucleotide sequence ID" value="NZ_JACWMW010000003.1"/>
</dbReference>
<proteinExistence type="predicted"/>
<dbReference type="EMBL" id="JACWMW010000003">
    <property type="protein sequence ID" value="MBD1386579.1"/>
    <property type="molecule type" value="Genomic_DNA"/>
</dbReference>
<dbReference type="PROSITE" id="PS51257">
    <property type="entry name" value="PROKAR_LIPOPROTEIN"/>
    <property type="match status" value="1"/>
</dbReference>
<dbReference type="Pfam" id="PF16410">
    <property type="entry name" value="DUF5018"/>
    <property type="match status" value="1"/>
</dbReference>
<gene>
    <name evidence="3" type="ORF">IDJ75_14930</name>
</gene>
<organism evidence="3 4">
    <name type="scientific">Mucilaginibacter rigui</name>
    <dbReference type="NCBI Taxonomy" id="534635"/>
    <lineage>
        <taxon>Bacteria</taxon>
        <taxon>Pseudomonadati</taxon>
        <taxon>Bacteroidota</taxon>
        <taxon>Sphingobacteriia</taxon>
        <taxon>Sphingobacteriales</taxon>
        <taxon>Sphingobacteriaceae</taxon>
        <taxon>Mucilaginibacter</taxon>
    </lineage>
</organism>
<dbReference type="Gene3D" id="2.60.40.2340">
    <property type="match status" value="1"/>
</dbReference>
<comment type="caution">
    <text evidence="3">The sequence shown here is derived from an EMBL/GenBank/DDBJ whole genome shotgun (WGS) entry which is preliminary data.</text>
</comment>
<dbReference type="InterPro" id="IPR032186">
    <property type="entry name" value="DUF5018"/>
</dbReference>
<name>A0ABR7X7N9_9SPHI</name>
<keyword evidence="1" id="KW-0732">Signal</keyword>